<sequence>MAALRPTSPSHDRLPPRFHPAFPPSIQSLCPELLAEVFAILVIIEPASGTWNYDPDAGEERTIGWIKVTHVCHRWRATALEFSGLWSFIAFPLGDSCATKMVERAGSAPLQIYPHTIPDDPEDELTPIQLAIISKHLHHTESLALLLANESADELIGNMVAPAPMLESLQLTREASPGIPLPAMLFGGSAPRLRSLDVIGFTAFPWTSNIFSGLEYLSVDMTLWGVEANETYCETMLDAFEGMLVLKHLTLAGCFPAQHRHNHGQRTVRLARLKDFEATAIDTSECMHVVKHLDIPFSSAFRVLVSHHDDDDEEDLAAGFTPIVPFVASTLAPSGSVSSNNRITTLLIKTNHRAPYHLDLYACHRHAGDCRIDGPWCPESNRHGAFTLDHNDDIDTTAGFRHILNLTRDIWAYIPWWSLERLQVDVWAEDGVEVGLSWAGLRNAAHLEKIILHGLSALSFCEFVAARDSERLLLPALTELKLRDIDLHLASQEAWVDILSQLPRWTKAGVCRGYPQLSVEF</sequence>
<dbReference type="EMBL" id="MU275885">
    <property type="protein sequence ID" value="KAI0048560.1"/>
    <property type="molecule type" value="Genomic_DNA"/>
</dbReference>
<gene>
    <name evidence="1" type="ORF">FA95DRAFT_1034935</name>
</gene>
<proteinExistence type="predicted"/>
<dbReference type="Proteomes" id="UP000814033">
    <property type="component" value="Unassembled WGS sequence"/>
</dbReference>
<evidence type="ECO:0000313" key="2">
    <source>
        <dbReference type="Proteomes" id="UP000814033"/>
    </source>
</evidence>
<name>A0ACB8RWX5_9AGAM</name>
<reference evidence="1" key="2">
    <citation type="journal article" date="2022" name="New Phytol.">
        <title>Evolutionary transition to the ectomycorrhizal habit in the genomes of a hyperdiverse lineage of mushroom-forming fungi.</title>
        <authorList>
            <person name="Looney B."/>
            <person name="Miyauchi S."/>
            <person name="Morin E."/>
            <person name="Drula E."/>
            <person name="Courty P.E."/>
            <person name="Kohler A."/>
            <person name="Kuo A."/>
            <person name="LaButti K."/>
            <person name="Pangilinan J."/>
            <person name="Lipzen A."/>
            <person name="Riley R."/>
            <person name="Andreopoulos W."/>
            <person name="He G."/>
            <person name="Johnson J."/>
            <person name="Nolan M."/>
            <person name="Tritt A."/>
            <person name="Barry K.W."/>
            <person name="Grigoriev I.V."/>
            <person name="Nagy L.G."/>
            <person name="Hibbett D."/>
            <person name="Henrissat B."/>
            <person name="Matheny P.B."/>
            <person name="Labbe J."/>
            <person name="Martin F.M."/>
        </authorList>
    </citation>
    <scope>NUCLEOTIDE SEQUENCE</scope>
    <source>
        <strain evidence="1">FP105234-sp</strain>
    </source>
</reference>
<accession>A0ACB8RWX5</accession>
<organism evidence="1 2">
    <name type="scientific">Auriscalpium vulgare</name>
    <dbReference type="NCBI Taxonomy" id="40419"/>
    <lineage>
        <taxon>Eukaryota</taxon>
        <taxon>Fungi</taxon>
        <taxon>Dikarya</taxon>
        <taxon>Basidiomycota</taxon>
        <taxon>Agaricomycotina</taxon>
        <taxon>Agaricomycetes</taxon>
        <taxon>Russulales</taxon>
        <taxon>Auriscalpiaceae</taxon>
        <taxon>Auriscalpium</taxon>
    </lineage>
</organism>
<evidence type="ECO:0000313" key="1">
    <source>
        <dbReference type="EMBL" id="KAI0048560.1"/>
    </source>
</evidence>
<comment type="caution">
    <text evidence="1">The sequence shown here is derived from an EMBL/GenBank/DDBJ whole genome shotgun (WGS) entry which is preliminary data.</text>
</comment>
<reference evidence="1" key="1">
    <citation type="submission" date="2021-02" db="EMBL/GenBank/DDBJ databases">
        <authorList>
            <consortium name="DOE Joint Genome Institute"/>
            <person name="Ahrendt S."/>
            <person name="Looney B.P."/>
            <person name="Miyauchi S."/>
            <person name="Morin E."/>
            <person name="Drula E."/>
            <person name="Courty P.E."/>
            <person name="Chicoki N."/>
            <person name="Fauchery L."/>
            <person name="Kohler A."/>
            <person name="Kuo A."/>
            <person name="Labutti K."/>
            <person name="Pangilinan J."/>
            <person name="Lipzen A."/>
            <person name="Riley R."/>
            <person name="Andreopoulos W."/>
            <person name="He G."/>
            <person name="Johnson J."/>
            <person name="Barry K.W."/>
            <person name="Grigoriev I.V."/>
            <person name="Nagy L."/>
            <person name="Hibbett D."/>
            <person name="Henrissat B."/>
            <person name="Matheny P.B."/>
            <person name="Labbe J."/>
            <person name="Martin F."/>
        </authorList>
    </citation>
    <scope>NUCLEOTIDE SEQUENCE</scope>
    <source>
        <strain evidence="1">FP105234-sp</strain>
    </source>
</reference>
<protein>
    <submittedName>
        <fullName evidence="1">Uncharacterized protein</fullName>
    </submittedName>
</protein>
<keyword evidence="2" id="KW-1185">Reference proteome</keyword>